<dbReference type="AlphaFoldDB" id="A0A2S6HGH9"/>
<dbReference type="Proteomes" id="UP000240010">
    <property type="component" value="Unassembled WGS sequence"/>
</dbReference>
<dbReference type="SUPFAM" id="SSF117987">
    <property type="entry name" value="CRISPR-associated protein"/>
    <property type="match status" value="2"/>
</dbReference>
<dbReference type="Gene3D" id="3.30.70.1210">
    <property type="entry name" value="Crispr-associated protein, domain 2"/>
    <property type="match status" value="1"/>
</dbReference>
<dbReference type="Pfam" id="PF08798">
    <property type="entry name" value="CRISPR_assoc"/>
    <property type="match status" value="1"/>
</dbReference>
<accession>A0A2S6HGH9</accession>
<dbReference type="CDD" id="cd09727">
    <property type="entry name" value="Cas6_I-E"/>
    <property type="match status" value="1"/>
</dbReference>
<organism evidence="1 2">
    <name type="scientific">Methylobacter tundripaludum</name>
    <dbReference type="NCBI Taxonomy" id="173365"/>
    <lineage>
        <taxon>Bacteria</taxon>
        <taxon>Pseudomonadati</taxon>
        <taxon>Pseudomonadota</taxon>
        <taxon>Gammaproteobacteria</taxon>
        <taxon>Methylococcales</taxon>
        <taxon>Methylococcaceae</taxon>
        <taxon>Methylobacter</taxon>
    </lineage>
</organism>
<reference evidence="1 2" key="1">
    <citation type="submission" date="2018-02" db="EMBL/GenBank/DDBJ databases">
        <title>Subsurface microbial communities from deep shales in Ohio and West Virginia, USA.</title>
        <authorList>
            <person name="Wrighton K."/>
        </authorList>
    </citation>
    <scope>NUCLEOTIDE SEQUENCE [LARGE SCALE GENOMIC DNA]</scope>
    <source>
        <strain evidence="1 2">OWC-DMM</strain>
    </source>
</reference>
<dbReference type="NCBIfam" id="TIGR01907">
    <property type="entry name" value="casE_Cse3"/>
    <property type="match status" value="2"/>
</dbReference>
<dbReference type="EMBL" id="PTIZ01000003">
    <property type="protein sequence ID" value="PPK76587.1"/>
    <property type="molecule type" value="Genomic_DNA"/>
</dbReference>
<dbReference type="SMART" id="SM01101">
    <property type="entry name" value="CRISPR_assoc"/>
    <property type="match status" value="1"/>
</dbReference>
<sequence>MYFSRVRIRPNIFKSSQLGRVLEGNVYGIHRLLWDLFPDEKQRTFLYREEIAREQLGALPAVRGEPIYYLVSQTKPIETDDSLFNVDSKDYQPQLETGQRFTFELRANPVVTRAGKKHDVVMDAQQQLLKLLVKELNLETELPAKQEKSAYKRLLLEKGGEAFSQRLTEILKINPLYAERLQQGGQLSDHLEWALKAGVDRTLEHWFIKQGERLGFKLVADDNNLSKLQNSAYQWHSLSAKGGKGDKSGFSSVDFTGELQITNMEKFKEALFTGIGRSKAFGCGLLLVRRCG</sequence>
<dbReference type="Gene3D" id="3.30.70.1200">
    <property type="entry name" value="Crispr-associated protein, domain 1"/>
    <property type="match status" value="1"/>
</dbReference>
<gene>
    <name evidence="1" type="ORF">B0F87_103194</name>
</gene>
<name>A0A2S6HGH9_9GAMM</name>
<protein>
    <submittedName>
        <fullName evidence="1">CRISPR system Cascade subunit CasE</fullName>
    </submittedName>
</protein>
<proteinExistence type="predicted"/>
<dbReference type="InterPro" id="IPR010179">
    <property type="entry name" value="CRISPR-assoc_prot_Cse3"/>
</dbReference>
<evidence type="ECO:0000313" key="2">
    <source>
        <dbReference type="Proteomes" id="UP000240010"/>
    </source>
</evidence>
<evidence type="ECO:0000313" key="1">
    <source>
        <dbReference type="EMBL" id="PPK76587.1"/>
    </source>
</evidence>
<dbReference type="RefSeq" id="WP_104428285.1">
    <property type="nucleotide sequence ID" value="NZ_PTIZ01000003.1"/>
</dbReference>
<comment type="caution">
    <text evidence="1">The sequence shown here is derived from an EMBL/GenBank/DDBJ whole genome shotgun (WGS) entry which is preliminary data.</text>
</comment>